<name>A0A932CMF9_UNCTE</name>
<dbReference type="AlphaFoldDB" id="A0A932CMF9"/>
<evidence type="ECO:0000256" key="4">
    <source>
        <dbReference type="ARBA" id="ARBA00022989"/>
    </source>
</evidence>
<dbReference type="PROSITE" id="PS50156">
    <property type="entry name" value="SSD"/>
    <property type="match status" value="1"/>
</dbReference>
<comment type="subcellular location">
    <subcellularLocation>
        <location evidence="1">Cell membrane</location>
        <topology evidence="1">Multi-pass membrane protein</topology>
    </subcellularLocation>
</comment>
<comment type="caution">
    <text evidence="8">The sequence shown here is derived from an EMBL/GenBank/DDBJ whole genome shotgun (WGS) entry which is preliminary data.</text>
</comment>
<evidence type="ECO:0000256" key="5">
    <source>
        <dbReference type="ARBA" id="ARBA00023136"/>
    </source>
</evidence>
<keyword evidence="3 6" id="KW-0812">Transmembrane</keyword>
<dbReference type="SUPFAM" id="SSF82866">
    <property type="entry name" value="Multidrug efflux transporter AcrB transmembrane domain"/>
    <property type="match status" value="2"/>
</dbReference>
<evidence type="ECO:0000256" key="3">
    <source>
        <dbReference type="ARBA" id="ARBA00022692"/>
    </source>
</evidence>
<feature type="transmembrane region" description="Helical" evidence="6">
    <location>
        <begin position="116"/>
        <end position="139"/>
    </location>
</feature>
<feature type="transmembrane region" description="Helical" evidence="6">
    <location>
        <begin position="563"/>
        <end position="584"/>
    </location>
</feature>
<feature type="transmembrane region" description="Helical" evidence="6">
    <location>
        <begin position="246"/>
        <end position="269"/>
    </location>
</feature>
<gene>
    <name evidence="8" type="ORF">HYY20_03065</name>
</gene>
<feature type="domain" description="SSD" evidence="7">
    <location>
        <begin position="153"/>
        <end position="274"/>
    </location>
</feature>
<feature type="non-terminal residue" evidence="8">
    <location>
        <position position="1"/>
    </location>
</feature>
<evidence type="ECO:0000256" key="6">
    <source>
        <dbReference type="SAM" id="Phobius"/>
    </source>
</evidence>
<feature type="transmembrane region" description="Helical" evidence="6">
    <location>
        <begin position="604"/>
        <end position="630"/>
    </location>
</feature>
<dbReference type="PANTHER" id="PTHR33406:SF10">
    <property type="entry name" value="SSD DOMAIN-CONTAINING PROTEIN"/>
    <property type="match status" value="1"/>
</dbReference>
<dbReference type="PANTHER" id="PTHR33406">
    <property type="entry name" value="MEMBRANE PROTEIN MJ1562-RELATED"/>
    <property type="match status" value="1"/>
</dbReference>
<dbReference type="GO" id="GO:0005886">
    <property type="term" value="C:plasma membrane"/>
    <property type="evidence" value="ECO:0007669"/>
    <property type="project" value="UniProtKB-SubCell"/>
</dbReference>
<feature type="transmembrane region" description="Helical" evidence="6">
    <location>
        <begin position="537"/>
        <end position="556"/>
    </location>
</feature>
<keyword evidence="5 6" id="KW-0472">Membrane</keyword>
<accession>A0A932CMF9</accession>
<feature type="transmembrane region" description="Helical" evidence="6">
    <location>
        <begin position="642"/>
        <end position="665"/>
    </location>
</feature>
<proteinExistence type="predicted"/>
<protein>
    <submittedName>
        <fullName evidence="8">MMPL family transporter</fullName>
    </submittedName>
</protein>
<feature type="transmembrane region" description="Helical" evidence="6">
    <location>
        <begin position="514"/>
        <end position="531"/>
    </location>
</feature>
<feature type="non-terminal residue" evidence="8">
    <location>
        <position position="684"/>
    </location>
</feature>
<feature type="transmembrane region" description="Helical" evidence="6">
    <location>
        <begin position="146"/>
        <end position="170"/>
    </location>
</feature>
<feature type="transmembrane region" description="Helical" evidence="6">
    <location>
        <begin position="217"/>
        <end position="239"/>
    </location>
</feature>
<evidence type="ECO:0000256" key="1">
    <source>
        <dbReference type="ARBA" id="ARBA00004651"/>
    </source>
</evidence>
<keyword evidence="2" id="KW-1003">Cell membrane</keyword>
<dbReference type="Gene3D" id="1.20.1640.10">
    <property type="entry name" value="Multidrug efflux transporter AcrB transmembrane domain"/>
    <property type="match status" value="2"/>
</dbReference>
<evidence type="ECO:0000313" key="9">
    <source>
        <dbReference type="Proteomes" id="UP000769766"/>
    </source>
</evidence>
<feature type="transmembrane region" description="Helical" evidence="6">
    <location>
        <begin position="304"/>
        <end position="326"/>
    </location>
</feature>
<sequence length="684" mass="75991">VNHNQIESIAHLRTRTLKITPEGLIRSIPLLPTKIPQSPEVLARIREECFSNDTVYGRLVSYDGKGALVTAAFLEQRVDYGKLFDDLQRLERELEDENTEIYITGQPMLYGWIAHYYAQTLLIFAITLTILLSLLVVYFRRLVGVVVPLAGAVVSTIWGLGFTGMLGYNFDPLTLVIPLLITARCISHGVQLTERYLEEYEVRGNKEESVVAAMGELFLPGMIGIITDAGGIFVIAVAAIPIMRKLAFFCSFWAMSISFSVMLLGPILLSYLPAPRKRECYKIRLLQAYLGGMGRMSTGRLSRWAIMGGALILLAASLGLFPHLVIGDNSPGSPLLYRDHDYNVSAAEINRRFAGTNHFSIIFSGDRPQVIKEPRVLSRMEELQDHLLDDPKAGGARSLAILTRSLEMVWHYFDPKWEYIPETQKDAGNLLFIYEVAAPVPRILSSYMDYQARESIVTLYYKDTQSDTIQRVLQKTQEFIASHPIQGIQYKLAGGEIGVLAAINEMIKTANDRTLYLVLGMVFLCVFLSYYSLSITLLIMAPLLLATLICVAYMVLKGIGMNVNTLPVTGIGIGVGVDYAVYIVDRMRQEYHRGGGDIDGAIQRAIATTGMAVSFTAACLVGVIIFWYLLSDIRFQGEMAILLSLLMALNGLMAVTLVPAVFSLLRPKLMACLTFCAHPGIYDK</sequence>
<organism evidence="8 9">
    <name type="scientific">Tectimicrobiota bacterium</name>
    <dbReference type="NCBI Taxonomy" id="2528274"/>
    <lineage>
        <taxon>Bacteria</taxon>
        <taxon>Pseudomonadati</taxon>
        <taxon>Nitrospinota/Tectimicrobiota group</taxon>
        <taxon>Candidatus Tectimicrobiota</taxon>
    </lineage>
</organism>
<reference evidence="8" key="1">
    <citation type="submission" date="2020-07" db="EMBL/GenBank/DDBJ databases">
        <title>Huge and variable diversity of episymbiotic CPR bacteria and DPANN archaea in groundwater ecosystems.</title>
        <authorList>
            <person name="He C.Y."/>
            <person name="Keren R."/>
            <person name="Whittaker M."/>
            <person name="Farag I.F."/>
            <person name="Doudna J."/>
            <person name="Cate J.H.D."/>
            <person name="Banfield J.F."/>
        </authorList>
    </citation>
    <scope>NUCLEOTIDE SEQUENCE</scope>
    <source>
        <strain evidence="8">NC_groundwater_672_Ag_B-0.1um_62_36</strain>
    </source>
</reference>
<dbReference type="Pfam" id="PF03176">
    <property type="entry name" value="MMPL"/>
    <property type="match status" value="2"/>
</dbReference>
<evidence type="ECO:0000259" key="7">
    <source>
        <dbReference type="PROSITE" id="PS50156"/>
    </source>
</evidence>
<dbReference type="Proteomes" id="UP000769766">
    <property type="component" value="Unassembled WGS sequence"/>
</dbReference>
<evidence type="ECO:0000256" key="2">
    <source>
        <dbReference type="ARBA" id="ARBA00022475"/>
    </source>
</evidence>
<evidence type="ECO:0000313" key="8">
    <source>
        <dbReference type="EMBL" id="MBI2875844.1"/>
    </source>
</evidence>
<dbReference type="InterPro" id="IPR004869">
    <property type="entry name" value="MMPL_dom"/>
</dbReference>
<dbReference type="InterPro" id="IPR050545">
    <property type="entry name" value="Mycobact_MmpL"/>
</dbReference>
<keyword evidence="4 6" id="KW-1133">Transmembrane helix</keyword>
<dbReference type="InterPro" id="IPR000731">
    <property type="entry name" value="SSD"/>
</dbReference>
<dbReference type="EMBL" id="JACPRF010000091">
    <property type="protein sequence ID" value="MBI2875844.1"/>
    <property type="molecule type" value="Genomic_DNA"/>
</dbReference>